<proteinExistence type="predicted"/>
<dbReference type="GO" id="GO:0000724">
    <property type="term" value="P:double-strand break repair via homologous recombination"/>
    <property type="evidence" value="ECO:0007669"/>
    <property type="project" value="InterPro"/>
</dbReference>
<dbReference type="GO" id="GO:0005813">
    <property type="term" value="C:centrosome"/>
    <property type="evidence" value="ECO:0007669"/>
    <property type="project" value="TreeGrafter"/>
</dbReference>
<dbReference type="GO" id="GO:0032465">
    <property type="term" value="P:regulation of cytokinesis"/>
    <property type="evidence" value="ECO:0007669"/>
    <property type="project" value="TreeGrafter"/>
</dbReference>
<organism evidence="1 2">
    <name type="scientific">Ridgeia piscesae</name>
    <name type="common">Tubeworm</name>
    <dbReference type="NCBI Taxonomy" id="27915"/>
    <lineage>
        <taxon>Eukaryota</taxon>
        <taxon>Metazoa</taxon>
        <taxon>Spiralia</taxon>
        <taxon>Lophotrochozoa</taxon>
        <taxon>Annelida</taxon>
        <taxon>Polychaeta</taxon>
        <taxon>Sedentaria</taxon>
        <taxon>Canalipalpata</taxon>
        <taxon>Sabellida</taxon>
        <taxon>Siboglinidae</taxon>
        <taxon>Ridgeia</taxon>
    </lineage>
</organism>
<dbReference type="GO" id="GO:0000281">
    <property type="term" value="P:mitotic cytokinesis"/>
    <property type="evidence" value="ECO:0007669"/>
    <property type="project" value="InterPro"/>
</dbReference>
<dbReference type="Proteomes" id="UP001209878">
    <property type="component" value="Unassembled WGS sequence"/>
</dbReference>
<dbReference type="EMBL" id="JAODUO010000057">
    <property type="protein sequence ID" value="KAK2191192.1"/>
    <property type="molecule type" value="Genomic_DNA"/>
</dbReference>
<dbReference type="InterPro" id="IPR028730">
    <property type="entry name" value="ZFYVE26"/>
</dbReference>
<dbReference type="AlphaFoldDB" id="A0AAD9PAV2"/>
<reference evidence="1" key="1">
    <citation type="journal article" date="2023" name="Mol. Biol. Evol.">
        <title>Third-Generation Sequencing Reveals the Adaptive Role of the Epigenome in Three Deep-Sea Polychaetes.</title>
        <authorList>
            <person name="Perez M."/>
            <person name="Aroh O."/>
            <person name="Sun Y."/>
            <person name="Lan Y."/>
            <person name="Juniper S.K."/>
            <person name="Young C.R."/>
            <person name="Angers B."/>
            <person name="Qian P.Y."/>
        </authorList>
    </citation>
    <scope>NUCLEOTIDE SEQUENCE</scope>
    <source>
        <strain evidence="1">R07B-5</strain>
    </source>
</reference>
<keyword evidence="2" id="KW-1185">Reference proteome</keyword>
<evidence type="ECO:0000313" key="2">
    <source>
        <dbReference type="Proteomes" id="UP001209878"/>
    </source>
</evidence>
<accession>A0AAD9PAV2</accession>
<dbReference type="GO" id="GO:0030496">
    <property type="term" value="C:midbody"/>
    <property type="evidence" value="ECO:0007669"/>
    <property type="project" value="TreeGrafter"/>
</dbReference>
<dbReference type="PANTHER" id="PTHR46591">
    <property type="entry name" value="ZINC FINGER FYVE DOMAIN-CONTAINING PROTEIN 26"/>
    <property type="match status" value="1"/>
</dbReference>
<protein>
    <submittedName>
        <fullName evidence="1">Uncharacterized protein</fullName>
    </submittedName>
</protein>
<dbReference type="GO" id="GO:0005765">
    <property type="term" value="C:lysosomal membrane"/>
    <property type="evidence" value="ECO:0007669"/>
    <property type="project" value="TreeGrafter"/>
</dbReference>
<gene>
    <name evidence="1" type="ORF">NP493_57g04014</name>
</gene>
<dbReference type="PANTHER" id="PTHR46591:SF1">
    <property type="entry name" value="ZINC FINGER FYVE DOMAIN-CONTAINING PROTEIN 26"/>
    <property type="match status" value="1"/>
</dbReference>
<comment type="caution">
    <text evidence="1">The sequence shown here is derived from an EMBL/GenBank/DDBJ whole genome shotgun (WGS) entry which is preliminary data.</text>
</comment>
<evidence type="ECO:0000313" key="1">
    <source>
        <dbReference type="EMBL" id="KAK2191192.1"/>
    </source>
</evidence>
<sequence>MLKNLLFNAKVCFLRAEQNSGLSLCDLYLDRVNLLDLLVANDCTYIPSIQQLTKNDYLGRLRDKLIQDERLKLAMDVSTKCGLDPSGVWGAWGLTCIKQGDYAGAREKFGRCLKVRVCSK</sequence>
<dbReference type="GO" id="GO:0032266">
    <property type="term" value="F:phosphatidylinositol-3-phosphate binding"/>
    <property type="evidence" value="ECO:0007669"/>
    <property type="project" value="InterPro"/>
</dbReference>
<name>A0AAD9PAV2_RIDPI</name>